<evidence type="ECO:0000313" key="2">
    <source>
        <dbReference type="EMBL" id="CAG6767616.1"/>
    </source>
</evidence>
<keyword evidence="1" id="KW-0472">Membrane</keyword>
<reference evidence="2" key="1">
    <citation type="submission" date="2021-05" db="EMBL/GenBank/DDBJ databases">
        <authorList>
            <person name="Alioto T."/>
            <person name="Alioto T."/>
            <person name="Gomez Garrido J."/>
        </authorList>
    </citation>
    <scope>NUCLEOTIDE SEQUENCE</scope>
</reference>
<proteinExistence type="predicted"/>
<protein>
    <submittedName>
        <fullName evidence="2">Uncharacterized protein</fullName>
    </submittedName>
</protein>
<sequence>MSDGGTDFVSSLVNLVETMPPPVIGKLVILVFGLVSLVITKSIFPVLVTFFPVLLMFFPVRVTLFPVRVTFFPVLVPDNLRTFLLTLQHFESEVLPEARRRIGIS</sequence>
<keyword evidence="1" id="KW-1133">Transmembrane helix</keyword>
<dbReference type="AlphaFoldDB" id="A0A8D9APL7"/>
<keyword evidence="1" id="KW-0812">Transmembrane</keyword>
<evidence type="ECO:0000256" key="1">
    <source>
        <dbReference type="SAM" id="Phobius"/>
    </source>
</evidence>
<dbReference type="EMBL" id="HBUF01573945">
    <property type="protein sequence ID" value="CAG6767616.1"/>
    <property type="molecule type" value="Transcribed_RNA"/>
</dbReference>
<accession>A0A8D9APL7</accession>
<feature type="transmembrane region" description="Helical" evidence="1">
    <location>
        <begin position="27"/>
        <end position="58"/>
    </location>
</feature>
<organism evidence="2">
    <name type="scientific">Cacopsylla melanoneura</name>
    <dbReference type="NCBI Taxonomy" id="428564"/>
    <lineage>
        <taxon>Eukaryota</taxon>
        <taxon>Metazoa</taxon>
        <taxon>Ecdysozoa</taxon>
        <taxon>Arthropoda</taxon>
        <taxon>Hexapoda</taxon>
        <taxon>Insecta</taxon>
        <taxon>Pterygota</taxon>
        <taxon>Neoptera</taxon>
        <taxon>Paraneoptera</taxon>
        <taxon>Hemiptera</taxon>
        <taxon>Sternorrhyncha</taxon>
        <taxon>Psylloidea</taxon>
        <taxon>Psyllidae</taxon>
        <taxon>Psyllinae</taxon>
        <taxon>Cacopsylla</taxon>
    </lineage>
</organism>
<name>A0A8D9APL7_9HEMI</name>